<comment type="caution">
    <text evidence="2">The sequence shown here is derived from an EMBL/GenBank/DDBJ whole genome shotgun (WGS) entry which is preliminary data.</text>
</comment>
<protein>
    <submittedName>
        <fullName evidence="2">Uncharacterized protein</fullName>
    </submittedName>
</protein>
<gene>
    <name evidence="2" type="ORF">CCMP2556_LOCUS36431</name>
</gene>
<organism evidence="2 3">
    <name type="scientific">Durusdinium trenchii</name>
    <dbReference type="NCBI Taxonomy" id="1381693"/>
    <lineage>
        <taxon>Eukaryota</taxon>
        <taxon>Sar</taxon>
        <taxon>Alveolata</taxon>
        <taxon>Dinophyceae</taxon>
        <taxon>Suessiales</taxon>
        <taxon>Symbiodiniaceae</taxon>
        <taxon>Durusdinium</taxon>
    </lineage>
</organism>
<dbReference type="InterPro" id="IPR040521">
    <property type="entry name" value="KDZ"/>
</dbReference>
<dbReference type="Pfam" id="PF18758">
    <property type="entry name" value="KDZ"/>
    <property type="match status" value="1"/>
</dbReference>
<proteinExistence type="predicted"/>
<dbReference type="Proteomes" id="UP001642484">
    <property type="component" value="Unassembled WGS sequence"/>
</dbReference>
<evidence type="ECO:0000313" key="3">
    <source>
        <dbReference type="Proteomes" id="UP001642484"/>
    </source>
</evidence>
<evidence type="ECO:0000256" key="1">
    <source>
        <dbReference type="SAM" id="MobiDB-lite"/>
    </source>
</evidence>
<dbReference type="EMBL" id="CAXAMN010022944">
    <property type="protein sequence ID" value="CAK9073931.1"/>
    <property type="molecule type" value="Genomic_DNA"/>
</dbReference>
<sequence length="403" mass="44310">MRLSQVKQMCSARRQLTIPSSISYQQLDCGFSLARGGLLGVSSPGCTKSNLDLASFDFLRPMEDMIGLFLPQLQREFGTTTLEEAQKATMRCDVVVLDGNAKNRRAVCGASLEVTILQHKLINDGQCLMVLLKETVEPQREAWVSDSAVPASVLSNYLQQVGEAKLKPSKRPRQEEEADGRGGSSSSLGPSMLASLTLQEIGRSSDPTDLQCVTCCTHKEGSAAQRQLAKSAGMLCACLSEGLILHMQEIYGCESLSQRYLCLASVKALLPSLRVVVHDDACHLHKYAARRAQDSEAAAQIAPPEMKYVCDKFHMAGHTDAWCKETCDTALPANASLLQGIRTSVCEFTFTWLSKYKHQTKHMNKHGFQFFLLDMAWSHNEIILQGGYRPEEVAGSAALERTD</sequence>
<name>A0ABP0PD16_9DINO</name>
<keyword evidence="3" id="KW-1185">Reference proteome</keyword>
<accession>A0ABP0PD16</accession>
<reference evidence="2 3" key="1">
    <citation type="submission" date="2024-02" db="EMBL/GenBank/DDBJ databases">
        <authorList>
            <person name="Chen Y."/>
            <person name="Shah S."/>
            <person name="Dougan E. K."/>
            <person name="Thang M."/>
            <person name="Chan C."/>
        </authorList>
    </citation>
    <scope>NUCLEOTIDE SEQUENCE [LARGE SCALE GENOMIC DNA]</scope>
</reference>
<evidence type="ECO:0000313" key="2">
    <source>
        <dbReference type="EMBL" id="CAK9073931.1"/>
    </source>
</evidence>
<feature type="region of interest" description="Disordered" evidence="1">
    <location>
        <begin position="164"/>
        <end position="190"/>
    </location>
</feature>